<dbReference type="PANTHER" id="PTHR10978:SF5">
    <property type="entry name" value="SUCCINATE DEHYDROGENASE CYTOCHROME B560 SUBUNIT, MITOCHONDRIAL"/>
    <property type="match status" value="1"/>
</dbReference>
<keyword evidence="7 9" id="KW-0472">Membrane</keyword>
<feature type="transmembrane region" description="Helical" evidence="9">
    <location>
        <begin position="71"/>
        <end position="88"/>
    </location>
</feature>
<keyword evidence="3 9" id="KW-0812">Transmembrane</keyword>
<dbReference type="Gene3D" id="1.20.1300.10">
    <property type="entry name" value="Fumarate reductase/succinate dehydrogenase, transmembrane subunit"/>
    <property type="match status" value="1"/>
</dbReference>
<dbReference type="InterPro" id="IPR018495">
    <property type="entry name" value="Succ_DH_cyt_bsu_CS"/>
</dbReference>
<keyword evidence="10" id="KW-0496">Mitochondrion</keyword>
<dbReference type="InterPro" id="IPR000701">
    <property type="entry name" value="SuccDH_FuR_B_TM-su"/>
</dbReference>
<evidence type="ECO:0000313" key="10">
    <source>
        <dbReference type="EMBL" id="AYR06671.1"/>
    </source>
</evidence>
<geneLocation type="mitochondrion" evidence="10"/>
<sequence length="128" mass="14920">MNFLKFLNRPLSPHLTIYKGQATSTFSIWHRFTGILLLVTLLTFILIIKVSSYNLIYVNITNTHKIYLENLLFLNIIIILIYHGSNGLRHILWDMGYNLYINVINKTAIFTSFLVLTCIIFLTLKILN</sequence>
<feature type="transmembrane region" description="Helical" evidence="9">
    <location>
        <begin position="108"/>
        <end position="127"/>
    </location>
</feature>
<dbReference type="InterPro" id="IPR014314">
    <property type="entry name" value="Succ_DH_cytb556"/>
</dbReference>
<dbReference type="CDD" id="cd03499">
    <property type="entry name" value="SQR_TypeC_SdhC"/>
    <property type="match status" value="1"/>
</dbReference>
<dbReference type="PROSITE" id="PS01001">
    <property type="entry name" value="SDH_CYT_2"/>
    <property type="match status" value="1"/>
</dbReference>
<proteinExistence type="predicted"/>
<protein>
    <submittedName>
        <fullName evidence="10">Succinate:cytochrome c oxidoreductase subunit 3</fullName>
    </submittedName>
</protein>
<organism evidence="10">
    <name type="scientific">Neogoniolithon spectabile</name>
    <dbReference type="NCBI Taxonomy" id="231755"/>
    <lineage>
        <taxon>Eukaryota</taxon>
        <taxon>Rhodophyta</taxon>
        <taxon>Florideophyceae</taxon>
        <taxon>Corallinophycidae</taxon>
        <taxon>Corallinales</taxon>
        <taxon>Spongitidaceae</taxon>
        <taxon>Neogoniolithoideae</taxon>
        <taxon>Neogoniolithon</taxon>
    </lineage>
</organism>
<dbReference type="GO" id="GO:0009055">
    <property type="term" value="F:electron transfer activity"/>
    <property type="evidence" value="ECO:0007669"/>
    <property type="project" value="InterPro"/>
</dbReference>
<dbReference type="GO" id="GO:0046872">
    <property type="term" value="F:metal ion binding"/>
    <property type="evidence" value="ECO:0007669"/>
    <property type="project" value="UniProtKB-KW"/>
</dbReference>
<evidence type="ECO:0000256" key="3">
    <source>
        <dbReference type="ARBA" id="ARBA00022692"/>
    </source>
</evidence>
<dbReference type="GO" id="GO:0016020">
    <property type="term" value="C:membrane"/>
    <property type="evidence" value="ECO:0007669"/>
    <property type="project" value="UniProtKB-SubCell"/>
</dbReference>
<evidence type="ECO:0000256" key="1">
    <source>
        <dbReference type="ARBA" id="ARBA00004141"/>
    </source>
</evidence>
<dbReference type="RefSeq" id="YP_009542001.1">
    <property type="nucleotide sequence ID" value="NC_039980.1"/>
</dbReference>
<name>A0A3G3MIK9_9FLOR</name>
<evidence type="ECO:0000256" key="8">
    <source>
        <dbReference type="PIRSR" id="PIRSR000178-1"/>
    </source>
</evidence>
<dbReference type="GO" id="GO:0005739">
    <property type="term" value="C:mitochondrion"/>
    <property type="evidence" value="ECO:0007669"/>
    <property type="project" value="GOC"/>
</dbReference>
<evidence type="ECO:0000256" key="6">
    <source>
        <dbReference type="ARBA" id="ARBA00023004"/>
    </source>
</evidence>
<accession>A0A3G3MIK9</accession>
<keyword evidence="2 8" id="KW-0349">Heme</keyword>
<gene>
    <name evidence="10" type="primary">sdh3</name>
</gene>
<dbReference type="GO" id="GO:0006099">
    <property type="term" value="P:tricarboxylic acid cycle"/>
    <property type="evidence" value="ECO:0007669"/>
    <property type="project" value="InterPro"/>
</dbReference>
<dbReference type="NCBIfam" id="TIGR02970">
    <property type="entry name" value="succ_dehyd_cytB"/>
    <property type="match status" value="1"/>
</dbReference>
<dbReference type="PANTHER" id="PTHR10978">
    <property type="entry name" value="SUCCINATE DEHYDROGENASE CYTOCHROME B560 SUBUNIT"/>
    <property type="match status" value="1"/>
</dbReference>
<dbReference type="AlphaFoldDB" id="A0A3G3MIK9"/>
<dbReference type="GO" id="GO:0006121">
    <property type="term" value="P:mitochondrial electron transport, succinate to ubiquinone"/>
    <property type="evidence" value="ECO:0007669"/>
    <property type="project" value="TreeGrafter"/>
</dbReference>
<reference evidence="10" key="1">
    <citation type="journal article" date="2018" name="Genome Biol. Evol.">
        <title>Mitochondrial and Plastid Genomes from Coralline Red Algae Provide Insights into the Incongruent Evolutionary Histories of Organelles.</title>
        <authorList>
            <person name="Lee J."/>
            <person name="Song H.J."/>
            <person name="In Park S."/>
            <person name="Lee Y.M."/>
            <person name="Jeong S.Y."/>
            <person name="Oh Cho T."/>
            <person name="Kim J.H."/>
            <person name="Choi H.G."/>
            <person name="Choi C.G."/>
            <person name="Nelson W.A."/>
            <person name="Fredericq S."/>
            <person name="Bhattacharya D."/>
            <person name="Su Yoon H."/>
        </authorList>
    </citation>
    <scope>NUCLEOTIDE SEQUENCE</scope>
</reference>
<evidence type="ECO:0000256" key="9">
    <source>
        <dbReference type="SAM" id="Phobius"/>
    </source>
</evidence>
<dbReference type="Pfam" id="PF01127">
    <property type="entry name" value="Sdh_cyt"/>
    <property type="match status" value="1"/>
</dbReference>
<feature type="transmembrane region" description="Helical" evidence="9">
    <location>
        <begin position="28"/>
        <end position="50"/>
    </location>
</feature>
<dbReference type="SUPFAM" id="SSF81343">
    <property type="entry name" value="Fumarate reductase respiratory complex transmembrane subunits"/>
    <property type="match status" value="1"/>
</dbReference>
<feature type="binding site" description="axial binding residue" evidence="8">
    <location>
        <position position="83"/>
    </location>
    <ligand>
        <name>heme</name>
        <dbReference type="ChEBI" id="CHEBI:30413"/>
        <note>ligand shared with second transmembrane subunit</note>
    </ligand>
    <ligandPart>
        <name>Fe</name>
        <dbReference type="ChEBI" id="CHEBI:18248"/>
    </ligandPart>
</feature>
<comment type="cofactor">
    <cofactor evidence="8">
        <name>heme</name>
        <dbReference type="ChEBI" id="CHEBI:30413"/>
    </cofactor>
    <text evidence="8">The heme is bound between the two transmembrane subunits.</text>
</comment>
<keyword evidence="5 9" id="KW-1133">Transmembrane helix</keyword>
<evidence type="ECO:0000256" key="5">
    <source>
        <dbReference type="ARBA" id="ARBA00022989"/>
    </source>
</evidence>
<dbReference type="PIRSF" id="PIRSF000178">
    <property type="entry name" value="SDH_cyt_b560"/>
    <property type="match status" value="1"/>
</dbReference>
<evidence type="ECO:0000256" key="2">
    <source>
        <dbReference type="ARBA" id="ARBA00022617"/>
    </source>
</evidence>
<keyword evidence="6 8" id="KW-0408">Iron</keyword>
<evidence type="ECO:0000256" key="4">
    <source>
        <dbReference type="ARBA" id="ARBA00022723"/>
    </source>
</evidence>
<evidence type="ECO:0000256" key="7">
    <source>
        <dbReference type="ARBA" id="ARBA00023136"/>
    </source>
</evidence>
<dbReference type="GeneID" id="38463859"/>
<comment type="subcellular location">
    <subcellularLocation>
        <location evidence="1">Membrane</location>
        <topology evidence="1">Multi-pass membrane protein</topology>
    </subcellularLocation>
</comment>
<dbReference type="EMBL" id="MH281624">
    <property type="protein sequence ID" value="AYR06671.1"/>
    <property type="molecule type" value="Genomic_DNA"/>
</dbReference>
<keyword evidence="4 8" id="KW-0479">Metal-binding</keyword>
<dbReference type="InterPro" id="IPR034804">
    <property type="entry name" value="SQR/QFR_C/D"/>
</dbReference>